<dbReference type="InParanoid" id="U5HJU2"/>
<dbReference type="HOGENOM" id="CLU_1504562_0_0_1"/>
<dbReference type="EMBL" id="AEIJ01001334">
    <property type="status" value="NOT_ANNOTATED_CDS"/>
    <property type="molecule type" value="Genomic_DNA"/>
</dbReference>
<evidence type="ECO:0000313" key="2">
    <source>
        <dbReference type="EnsemblFungi" id="MVLG_07269T0"/>
    </source>
</evidence>
<protein>
    <submittedName>
        <fullName evidence="1 2">Uncharacterized protein</fullName>
    </submittedName>
</protein>
<accession>U5HJU2</accession>
<proteinExistence type="predicted"/>
<dbReference type="OrthoDB" id="6613063at2759"/>
<reference evidence="3" key="1">
    <citation type="submission" date="2010-11" db="EMBL/GenBank/DDBJ databases">
        <title>The genome sequence of Microbotryum violaceum strain p1A1 Lamole.</title>
        <authorList>
            <person name="Cuomo C."/>
            <person name="Perlin M."/>
            <person name="Young S.K."/>
            <person name="Zeng Q."/>
            <person name="Gargeya S."/>
            <person name="Alvarado L."/>
            <person name="Berlin A."/>
            <person name="Chapman S.B."/>
            <person name="Chen Z."/>
            <person name="Freedman E."/>
            <person name="Gellesch M."/>
            <person name="Goldberg J."/>
            <person name="Griggs A."/>
            <person name="Gujja S."/>
            <person name="Heilman E."/>
            <person name="Heiman D."/>
            <person name="Howarth C."/>
            <person name="Mehta T."/>
            <person name="Neiman D."/>
            <person name="Pearson M."/>
            <person name="Roberts A."/>
            <person name="Saif S."/>
            <person name="Shea T."/>
            <person name="Shenoy N."/>
            <person name="Sisk P."/>
            <person name="Stolte C."/>
            <person name="Sykes S."/>
            <person name="White J."/>
            <person name="Yandava C."/>
            <person name="Haas B."/>
            <person name="Nusbaum C."/>
            <person name="Birren B."/>
        </authorList>
    </citation>
    <scope>NUCLEOTIDE SEQUENCE [LARGE SCALE GENOMIC DNA]</scope>
    <source>
        <strain evidence="3">p1A1 Lamole</strain>
    </source>
</reference>
<reference evidence="2" key="4">
    <citation type="submission" date="2015-06" db="UniProtKB">
        <authorList>
            <consortium name="EnsemblFungi"/>
        </authorList>
    </citation>
    <scope>IDENTIFICATION</scope>
</reference>
<sequence length="179" mass="19848">MTINKEDVAKDGALRRDIASWCTEFESLYYSGKSAHLINLPHSVHAVLHIAGFIEWHGPPAMTWCFAMERLNQTVKRVASKAHRLPYEAVNHVCADAALQMACSRFPRFSYPITVPALMKHQQDKQMELEQMQRSRGLFMNATGDQMRGSSAAASRQASSENGDSGAEALGLLIEDLGI</sequence>
<gene>
    <name evidence="1" type="ORF">MVLG_07269</name>
</gene>
<evidence type="ECO:0000313" key="1">
    <source>
        <dbReference type="EMBL" id="KDE02159.1"/>
    </source>
</evidence>
<dbReference type="AlphaFoldDB" id="U5HJU2"/>
<dbReference type="Proteomes" id="UP000017200">
    <property type="component" value="Unassembled WGS sequence"/>
</dbReference>
<dbReference type="EMBL" id="GL542103">
    <property type="protein sequence ID" value="KDE02159.1"/>
    <property type="molecule type" value="Genomic_DNA"/>
</dbReference>
<dbReference type="STRING" id="683840.U5HJU2"/>
<organism evidence="1">
    <name type="scientific">Microbotryum lychnidis-dioicae (strain p1A1 Lamole / MvSl-1064)</name>
    <name type="common">Anther smut fungus</name>
    <dbReference type="NCBI Taxonomy" id="683840"/>
    <lineage>
        <taxon>Eukaryota</taxon>
        <taxon>Fungi</taxon>
        <taxon>Dikarya</taxon>
        <taxon>Basidiomycota</taxon>
        <taxon>Pucciniomycotina</taxon>
        <taxon>Microbotryomycetes</taxon>
        <taxon>Microbotryales</taxon>
        <taxon>Microbotryaceae</taxon>
        <taxon>Microbotryum</taxon>
    </lineage>
</organism>
<evidence type="ECO:0000313" key="3">
    <source>
        <dbReference type="Proteomes" id="UP000017200"/>
    </source>
</evidence>
<name>U5HJU2_USTV1</name>
<reference evidence="1" key="2">
    <citation type="submission" date="2010-11" db="EMBL/GenBank/DDBJ databases">
        <authorList>
            <consortium name="The Broad Institute Genome Sequencing Platform"/>
            <person name="Earl A."/>
            <person name="Ward D."/>
            <person name="Feldgarden M."/>
            <person name="Gevers D."/>
            <person name="Butler R."/>
            <person name="Young S.K."/>
            <person name="Zeng Q."/>
            <person name="Gargeya S."/>
            <person name="Fitzgerald M."/>
            <person name="Haas B."/>
            <person name="Abouelleil A."/>
            <person name="Alvarado L."/>
            <person name="Arachchi H.M."/>
            <person name="Berlin A."/>
            <person name="Brown A."/>
            <person name="Chapman S.B."/>
            <person name="Chen Z."/>
            <person name="Dunbar C."/>
            <person name="Freedman E."/>
            <person name="Gearin G."/>
            <person name="Gellesch M."/>
            <person name="Goldberg J."/>
            <person name="Griggs A."/>
            <person name="Gujja S."/>
            <person name="Heilman E."/>
            <person name="Heiman D."/>
            <person name="Howarth C."/>
            <person name="Larson L."/>
            <person name="Lui A."/>
            <person name="MacDonald P.J.P."/>
            <person name="Mehta T."/>
            <person name="Montmayeur A."/>
            <person name="Murphy C."/>
            <person name="Neiman D."/>
            <person name="Pearson M."/>
            <person name="Priest M."/>
            <person name="Roberts A."/>
            <person name="Saif S."/>
            <person name="Shea T."/>
            <person name="Shenoy N."/>
            <person name="Sisk P."/>
            <person name="Stolte C."/>
            <person name="Sykes S."/>
            <person name="White J."/>
            <person name="Yandava C."/>
            <person name="Wortman J."/>
            <person name="Nusbaum C."/>
            <person name="Birren B."/>
        </authorList>
    </citation>
    <scope>NUCLEOTIDE SEQUENCE</scope>
    <source>
        <strain evidence="1">P1A1 Lamole</strain>
    </source>
</reference>
<keyword evidence="3" id="KW-1185">Reference proteome</keyword>
<dbReference type="EnsemblFungi" id="MVLG_07269T0">
    <property type="protein sequence ID" value="MVLG_07269T0"/>
    <property type="gene ID" value="MVLG_07269"/>
</dbReference>
<reference evidence="1 3" key="3">
    <citation type="journal article" date="2015" name="BMC Genomics">
        <title>Sex and parasites: genomic and transcriptomic analysis of Microbotryum lychnidis-dioicae, the biotrophic and plant-castrating anther smut fungus.</title>
        <authorList>
            <person name="Perlin M.H."/>
            <person name="Amselem J."/>
            <person name="Fontanillas E."/>
            <person name="Toh S.S."/>
            <person name="Chen Z."/>
            <person name="Goldberg J."/>
            <person name="Duplessis S."/>
            <person name="Henrissat B."/>
            <person name="Young S."/>
            <person name="Zeng Q."/>
            <person name="Aguileta G."/>
            <person name="Petit E."/>
            <person name="Badouin H."/>
            <person name="Andrews J."/>
            <person name="Razeeq D."/>
            <person name="Gabaldon T."/>
            <person name="Quesneville H."/>
            <person name="Giraud T."/>
            <person name="Hood M.E."/>
            <person name="Schultz D.J."/>
            <person name="Cuomo C.A."/>
        </authorList>
    </citation>
    <scope>NUCLEOTIDE SEQUENCE [LARGE SCALE GENOMIC DNA]</scope>
    <source>
        <strain evidence="1">P1A1 Lamole</strain>
        <strain evidence="3">p1A1 Lamole</strain>
    </source>
</reference>